<feature type="compositionally biased region" description="Basic and acidic residues" evidence="1">
    <location>
        <begin position="86"/>
        <end position="95"/>
    </location>
</feature>
<reference evidence="3 4" key="1">
    <citation type="submission" date="2020-03" db="EMBL/GenBank/DDBJ databases">
        <authorList>
            <person name="Kim M.K."/>
        </authorList>
    </citation>
    <scope>NUCLEOTIDE SEQUENCE [LARGE SCALE GENOMIC DNA]</scope>
    <source>
        <strain evidence="3 4">BT328</strain>
    </source>
</reference>
<feature type="signal peptide" evidence="2">
    <location>
        <begin position="1"/>
        <end position="30"/>
    </location>
</feature>
<gene>
    <name evidence="3" type="ORF">G8759_05555</name>
</gene>
<proteinExistence type="predicted"/>
<protein>
    <submittedName>
        <fullName evidence="3">Uncharacterized protein</fullName>
    </submittedName>
</protein>
<dbReference type="KEGG" id="spib:G8759_05555"/>
<dbReference type="Proteomes" id="UP000501802">
    <property type="component" value="Chromosome"/>
</dbReference>
<keyword evidence="4" id="KW-1185">Reference proteome</keyword>
<evidence type="ECO:0000313" key="4">
    <source>
        <dbReference type="Proteomes" id="UP000501802"/>
    </source>
</evidence>
<accession>A0A6G9AIK0</accession>
<organism evidence="3 4">
    <name type="scientific">Spirosoma aureum</name>
    <dbReference type="NCBI Taxonomy" id="2692134"/>
    <lineage>
        <taxon>Bacteria</taxon>
        <taxon>Pseudomonadati</taxon>
        <taxon>Bacteroidota</taxon>
        <taxon>Cytophagia</taxon>
        <taxon>Cytophagales</taxon>
        <taxon>Cytophagaceae</taxon>
        <taxon>Spirosoma</taxon>
    </lineage>
</organism>
<evidence type="ECO:0000256" key="2">
    <source>
        <dbReference type="SAM" id="SignalP"/>
    </source>
</evidence>
<name>A0A6G9AIK0_9BACT</name>
<keyword evidence="2" id="KW-0732">Signal</keyword>
<dbReference type="RefSeq" id="WP_167205986.1">
    <property type="nucleotide sequence ID" value="NZ_CP050063.1"/>
</dbReference>
<sequence>MRTNLIRKVTGCVSITLVAASPFVTTFASSAPLQGGLIASAKTTTETAPSRDKAESEKMAKAPVLIRKAPAKTETTPTTAATTNPKEQKTHDKKTISRCWKRLMTMVREVSHAHQTKK</sequence>
<feature type="region of interest" description="Disordered" evidence="1">
    <location>
        <begin position="35"/>
        <end position="97"/>
    </location>
</feature>
<feature type="compositionally biased region" description="Low complexity" evidence="1">
    <location>
        <begin position="72"/>
        <end position="85"/>
    </location>
</feature>
<feature type="chain" id="PRO_5026333205" evidence="2">
    <location>
        <begin position="31"/>
        <end position="118"/>
    </location>
</feature>
<evidence type="ECO:0000256" key="1">
    <source>
        <dbReference type="SAM" id="MobiDB-lite"/>
    </source>
</evidence>
<feature type="compositionally biased region" description="Basic and acidic residues" evidence="1">
    <location>
        <begin position="49"/>
        <end position="60"/>
    </location>
</feature>
<evidence type="ECO:0000313" key="3">
    <source>
        <dbReference type="EMBL" id="QIP12136.1"/>
    </source>
</evidence>
<dbReference type="EMBL" id="CP050063">
    <property type="protein sequence ID" value="QIP12136.1"/>
    <property type="molecule type" value="Genomic_DNA"/>
</dbReference>
<dbReference type="AlphaFoldDB" id="A0A6G9AIK0"/>